<protein>
    <submittedName>
        <fullName evidence="1">Uncharacterized protein</fullName>
    </submittedName>
</protein>
<name>A0AB39T5L1_9ACTN</name>
<gene>
    <name evidence="1" type="ORF">AB5J54_36670</name>
</gene>
<organism evidence="1">
    <name type="scientific">Streptomyces sp. R44</name>
    <dbReference type="NCBI Taxonomy" id="3238633"/>
    <lineage>
        <taxon>Bacteria</taxon>
        <taxon>Bacillati</taxon>
        <taxon>Actinomycetota</taxon>
        <taxon>Actinomycetes</taxon>
        <taxon>Kitasatosporales</taxon>
        <taxon>Streptomycetaceae</taxon>
        <taxon>Streptomyces</taxon>
    </lineage>
</organism>
<sequence>MLLKVRMDTAASNEAIKQGALLRILEDTLQEVGAESAYFTVEDGCRTCYVFFDLADAAQMPKISRPFFMELGAKVYYVPVMNVEELHQGISAITPV</sequence>
<evidence type="ECO:0000313" key="1">
    <source>
        <dbReference type="EMBL" id="XDQ75717.1"/>
    </source>
</evidence>
<dbReference type="AlphaFoldDB" id="A0AB39T5L1"/>
<accession>A0AB39T5L1</accession>
<proteinExistence type="predicted"/>
<reference evidence="1" key="1">
    <citation type="submission" date="2024-07" db="EMBL/GenBank/DDBJ databases">
        <authorList>
            <person name="Yu S.T."/>
        </authorList>
    </citation>
    <scope>NUCLEOTIDE SEQUENCE</scope>
    <source>
        <strain evidence="1">R44</strain>
    </source>
</reference>
<dbReference type="EMBL" id="CP163444">
    <property type="protein sequence ID" value="XDQ75717.1"/>
    <property type="molecule type" value="Genomic_DNA"/>
</dbReference>
<dbReference type="RefSeq" id="WP_369148248.1">
    <property type="nucleotide sequence ID" value="NZ_CP163444.1"/>
</dbReference>